<sequence length="115" mass="13563">MTNCDIKSFERVTRKYGVDFARKKDTTKTIRTTNDRLSREHGLFVIEKPKERGKHYTEWASGRRGANWKDKLRRTIDRVLPTASSYKEFLAAMCQEGYEIKTSRNIGARPTWTRF</sequence>
<accession>A0A0S2W8C5</accession>
<reference evidence="1 2" key="1">
    <citation type="journal article" date="2015" name="Nat. Commun.">
        <title>Production of butyrate from lysine and the Amadori product fructoselysine by a human gut commensal.</title>
        <authorList>
            <person name="Bui T.P."/>
            <person name="Ritari J."/>
            <person name="Boeren S."/>
            <person name="de Waard P."/>
            <person name="Plugge C.M."/>
            <person name="de Vos W.M."/>
        </authorList>
    </citation>
    <scope>NUCLEOTIDE SEQUENCE [LARGE SCALE GENOMIC DNA]</scope>
    <source>
        <strain evidence="1 2">AF211</strain>
    </source>
</reference>
<reference evidence="2" key="2">
    <citation type="submission" date="2015-04" db="EMBL/GenBank/DDBJ databases">
        <title>A butyrogenic pathway from the amino acid lysine in a human gut commensal.</title>
        <authorList>
            <person name="de Vos W.M."/>
            <person name="Bui N.T.P."/>
            <person name="Plugge C.M."/>
            <person name="Ritari J."/>
        </authorList>
    </citation>
    <scope>NUCLEOTIDE SEQUENCE [LARGE SCALE GENOMIC DNA]</scope>
    <source>
        <strain evidence="2">AF211</strain>
    </source>
</reference>
<dbReference type="KEGG" id="ibu:IB211_03223c"/>
<dbReference type="AlphaFoldDB" id="A0A0S2W8C5"/>
<organism evidence="1 2">
    <name type="scientific">Intestinimonas butyriciproducens</name>
    <dbReference type="NCBI Taxonomy" id="1297617"/>
    <lineage>
        <taxon>Bacteria</taxon>
        <taxon>Bacillati</taxon>
        <taxon>Bacillota</taxon>
        <taxon>Clostridia</taxon>
        <taxon>Eubacteriales</taxon>
        <taxon>Intestinimonas</taxon>
    </lineage>
</organism>
<protein>
    <submittedName>
        <fullName evidence="1">Rlx-like protein</fullName>
    </submittedName>
</protein>
<dbReference type="EMBL" id="CP011307">
    <property type="protein sequence ID" value="ALP95613.1"/>
    <property type="molecule type" value="Genomic_DNA"/>
</dbReference>
<dbReference type="Proteomes" id="UP000064844">
    <property type="component" value="Chromosome"/>
</dbReference>
<keyword evidence="2" id="KW-1185">Reference proteome</keyword>
<gene>
    <name evidence="1" type="ORF">IB211_03223c</name>
</gene>
<evidence type="ECO:0000313" key="2">
    <source>
        <dbReference type="Proteomes" id="UP000064844"/>
    </source>
</evidence>
<name>A0A0S2W8C5_9FIRM</name>
<dbReference type="STRING" id="1297617.IB211_03223c"/>
<proteinExistence type="predicted"/>
<evidence type="ECO:0000313" key="1">
    <source>
        <dbReference type="EMBL" id="ALP95613.1"/>
    </source>
</evidence>